<feature type="compositionally biased region" description="Basic and acidic residues" evidence="2">
    <location>
        <begin position="998"/>
        <end position="1041"/>
    </location>
</feature>
<dbReference type="PROSITE" id="PS50994">
    <property type="entry name" value="INTEGRASE"/>
    <property type="match status" value="1"/>
</dbReference>
<feature type="region of interest" description="Disordered" evidence="2">
    <location>
        <begin position="230"/>
        <end position="262"/>
    </location>
</feature>
<feature type="compositionally biased region" description="Low complexity" evidence="2">
    <location>
        <begin position="1044"/>
        <end position="1059"/>
    </location>
</feature>
<organism evidence="4 5">
    <name type="scientific">Tanacetum coccineum</name>
    <dbReference type="NCBI Taxonomy" id="301880"/>
    <lineage>
        <taxon>Eukaryota</taxon>
        <taxon>Viridiplantae</taxon>
        <taxon>Streptophyta</taxon>
        <taxon>Embryophyta</taxon>
        <taxon>Tracheophyta</taxon>
        <taxon>Spermatophyta</taxon>
        <taxon>Magnoliopsida</taxon>
        <taxon>eudicotyledons</taxon>
        <taxon>Gunneridae</taxon>
        <taxon>Pentapetalae</taxon>
        <taxon>asterids</taxon>
        <taxon>campanulids</taxon>
        <taxon>Asterales</taxon>
        <taxon>Asteraceae</taxon>
        <taxon>Asteroideae</taxon>
        <taxon>Anthemideae</taxon>
        <taxon>Anthemidinae</taxon>
        <taxon>Tanacetum</taxon>
    </lineage>
</organism>
<dbReference type="InterPro" id="IPR036397">
    <property type="entry name" value="RNaseH_sf"/>
</dbReference>
<comment type="caution">
    <text evidence="4">The sequence shown here is derived from an EMBL/GenBank/DDBJ whole genome shotgun (WGS) entry which is preliminary data.</text>
</comment>
<feature type="region of interest" description="Disordered" evidence="2">
    <location>
        <begin position="992"/>
        <end position="1075"/>
    </location>
</feature>
<dbReference type="PANTHER" id="PTHR42648">
    <property type="entry name" value="TRANSPOSASE, PUTATIVE-RELATED"/>
    <property type="match status" value="1"/>
</dbReference>
<feature type="compositionally biased region" description="Low complexity" evidence="2">
    <location>
        <begin position="230"/>
        <end position="241"/>
    </location>
</feature>
<dbReference type="Pfam" id="PF00665">
    <property type="entry name" value="rve"/>
    <property type="match status" value="1"/>
</dbReference>
<dbReference type="SUPFAM" id="SSF53098">
    <property type="entry name" value="Ribonuclease H-like"/>
    <property type="match status" value="1"/>
</dbReference>
<dbReference type="Gene3D" id="3.30.420.10">
    <property type="entry name" value="Ribonuclease H-like superfamily/Ribonuclease H"/>
    <property type="match status" value="1"/>
</dbReference>
<evidence type="ECO:0000313" key="5">
    <source>
        <dbReference type="Proteomes" id="UP001151760"/>
    </source>
</evidence>
<dbReference type="Proteomes" id="UP001151760">
    <property type="component" value="Unassembled WGS sequence"/>
</dbReference>
<reference evidence="4" key="1">
    <citation type="journal article" date="2022" name="Int. J. Mol. Sci.">
        <title>Draft Genome of Tanacetum Coccineum: Genomic Comparison of Closely Related Tanacetum-Family Plants.</title>
        <authorList>
            <person name="Yamashiro T."/>
            <person name="Shiraishi A."/>
            <person name="Nakayama K."/>
            <person name="Satake H."/>
        </authorList>
    </citation>
    <scope>NUCLEOTIDE SEQUENCE</scope>
</reference>
<name>A0ABQ4Y2V7_9ASTR</name>
<feature type="coiled-coil region" evidence="1">
    <location>
        <begin position="491"/>
        <end position="529"/>
    </location>
</feature>
<dbReference type="Pfam" id="PF25597">
    <property type="entry name" value="SH3_retrovirus"/>
    <property type="match status" value="1"/>
</dbReference>
<dbReference type="InterPro" id="IPR039537">
    <property type="entry name" value="Retrotran_Ty1/copia-like"/>
</dbReference>
<dbReference type="EMBL" id="BQNB010010047">
    <property type="protein sequence ID" value="GJS71998.1"/>
    <property type="molecule type" value="Genomic_DNA"/>
</dbReference>
<feature type="domain" description="Integrase catalytic" evidence="3">
    <location>
        <begin position="745"/>
        <end position="940"/>
    </location>
</feature>
<sequence>MSAMLSTDGTSRLRYVFSGHYHKESSDVFRSVLYESVDCVFTKAESNSGNKVLKRKIGEVEQEYKPTTAEEKQDKRNEMKAIGTLLMALPNKDQLKFHSYKDAKLLMEAIEKRYGGNKESKKVQRSLLKQQYENFSGSSSETMDQTFDRLQKLISQLEIQGETISQEDMNLKLLRSLPSEWKTHALIWRNKVEIETISLDNLYNNLKIYEHELKDSTNTSQNPQNVAFVSFNSTNSNSSTNEADKTAYGVSTAHTQSSPTSGDNLSDAVICAFLASQPNSPQMLREDLEQIDPDDLEEMDLQWEMAMLTIRARRFIKRIGRQLDANGKRVRFDRTKVECYNCHKYAHFAGECRLPRNQEKREKENNRRTVTVETPNENTLVAQDGIRGYDWSYQVEEEHPTNFALMARTSLGSSSSSDYEVDSCSKSCVKAYATLKEQYDNLNSDYNKSQFNLVSYKAGLESVEARLAHYKKNEAVFEESINVLKLDVRLRDNALVENKKKLEKAEKERDELKLTLEKFQNSSKSLNNLLESQVSDKFKTGLGYNAVTAASPAVTSFVNSSKMLKNQEYNRSKGYHAVPPPYTGNFISRKPDLTFIDEIVEIESNVVRMNNSSAPIIEDCNYDDESEIDYTVRPSIKNIRFVKPARETVEKHAGFGNPIIIVHQLHSRNILTLIHEADPRHMTGNKRYLDEYEDYDGGFVSFGDGKGRISRKGLPSKIFENDHSCVACQKGKQHKASYKTKLVNSISKPLHMLHMDLFGPTNVKSLMKKSYCLVVTDDFSRFSWVFFLATKDETSGILKTFITEIENQLDHKVKVIRCDNGTEFKNSVMNQFCEMKGIKREFGVARTPQQNGVVERKNRTLIEAARTMCPVTILNTRDHLGKFDGKADEGYFVGYSVVSKDMRVFNKRTMIVEETLNIRFLENTPNVKGNGPDWLFDVDSLTISMNYVPVVARNQTNGIAGTKDNIIAGHAQKEKEHEQEYILIPLCTTDPLISQGPKDSEGDARMKPTEVDERGASDKNEKDAQDTRSESERLNQREMQTEHTNSTNSINTVSTPVSTARPSFDNVVPSPPVNTARPSVSTANAFEEHLFECFSPFKNAFTLPPVPNVSSMDNTGIFGNAYDDVEYKVDMINVDTSYTAFDAPFTKFLKDHPQEQVIGSLKTPV</sequence>
<dbReference type="InterPro" id="IPR012337">
    <property type="entry name" value="RNaseH-like_sf"/>
</dbReference>
<evidence type="ECO:0000256" key="1">
    <source>
        <dbReference type="SAM" id="Coils"/>
    </source>
</evidence>
<accession>A0ABQ4Y2V7</accession>
<dbReference type="InterPro" id="IPR057670">
    <property type="entry name" value="SH3_retrovirus"/>
</dbReference>
<dbReference type="Pfam" id="PF14223">
    <property type="entry name" value="Retrotran_gag_2"/>
    <property type="match status" value="1"/>
</dbReference>
<dbReference type="InterPro" id="IPR001584">
    <property type="entry name" value="Integrase_cat-core"/>
</dbReference>
<proteinExistence type="predicted"/>
<feature type="compositionally biased region" description="Polar residues" evidence="2">
    <location>
        <begin position="252"/>
        <end position="262"/>
    </location>
</feature>
<keyword evidence="1" id="KW-0175">Coiled coil</keyword>
<reference evidence="4" key="2">
    <citation type="submission" date="2022-01" db="EMBL/GenBank/DDBJ databases">
        <authorList>
            <person name="Yamashiro T."/>
            <person name="Shiraishi A."/>
            <person name="Satake H."/>
            <person name="Nakayama K."/>
        </authorList>
    </citation>
    <scope>NUCLEOTIDE SEQUENCE</scope>
</reference>
<gene>
    <name evidence="4" type="ORF">Tco_0704839</name>
</gene>
<evidence type="ECO:0000313" key="4">
    <source>
        <dbReference type="EMBL" id="GJS71998.1"/>
    </source>
</evidence>
<dbReference type="PANTHER" id="PTHR42648:SF32">
    <property type="entry name" value="RIBONUCLEASE H-LIKE DOMAIN, GAG-PRE-INTEGRASE DOMAIN PROTEIN-RELATED"/>
    <property type="match status" value="1"/>
</dbReference>
<evidence type="ECO:0000259" key="3">
    <source>
        <dbReference type="PROSITE" id="PS50994"/>
    </source>
</evidence>
<keyword evidence="5" id="KW-1185">Reference proteome</keyword>
<dbReference type="SUPFAM" id="SSF57756">
    <property type="entry name" value="Retrovirus zinc finger-like domains"/>
    <property type="match status" value="1"/>
</dbReference>
<protein>
    <submittedName>
        <fullName evidence="4">Ribonuclease H-like domain-containing protein</fullName>
    </submittedName>
</protein>
<evidence type="ECO:0000256" key="2">
    <source>
        <dbReference type="SAM" id="MobiDB-lite"/>
    </source>
</evidence>
<dbReference type="InterPro" id="IPR036875">
    <property type="entry name" value="Znf_CCHC_sf"/>
</dbReference>